<comment type="caution">
    <text evidence="5">The sequence shown here is derived from an EMBL/GenBank/DDBJ whole genome shotgun (WGS) entry which is preliminary data.</text>
</comment>
<gene>
    <name evidence="5" type="ORF">JKP88DRAFT_74227</name>
</gene>
<dbReference type="Pfam" id="PF13460">
    <property type="entry name" value="NAD_binding_10"/>
    <property type="match status" value="2"/>
</dbReference>
<keyword evidence="2" id="KW-0732">Signal</keyword>
<dbReference type="SUPFAM" id="SSF49785">
    <property type="entry name" value="Galactose-binding domain-like"/>
    <property type="match status" value="1"/>
</dbReference>
<dbReference type="AlphaFoldDB" id="A0A836CBF4"/>
<feature type="chain" id="PRO_5032371614" evidence="2">
    <location>
        <begin position="19"/>
        <end position="551"/>
    </location>
</feature>
<evidence type="ECO:0000259" key="3">
    <source>
        <dbReference type="Pfam" id="PF08547"/>
    </source>
</evidence>
<feature type="compositionally biased region" description="Pro residues" evidence="1">
    <location>
        <begin position="513"/>
        <end position="526"/>
    </location>
</feature>
<keyword evidence="6" id="KW-1185">Reference proteome</keyword>
<protein>
    <submittedName>
        <fullName evidence="5">NADH:ubiquinone oxidoreductase complex I</fullName>
    </submittedName>
</protein>
<dbReference type="EMBL" id="JAFCMP010000457">
    <property type="protein sequence ID" value="KAG5179544.1"/>
    <property type="molecule type" value="Genomic_DNA"/>
</dbReference>
<evidence type="ECO:0000256" key="1">
    <source>
        <dbReference type="SAM" id="MobiDB-lite"/>
    </source>
</evidence>
<evidence type="ECO:0000313" key="6">
    <source>
        <dbReference type="Proteomes" id="UP000664859"/>
    </source>
</evidence>
<evidence type="ECO:0000259" key="4">
    <source>
        <dbReference type="Pfam" id="PF13460"/>
    </source>
</evidence>
<dbReference type="OrthoDB" id="426386at2759"/>
<dbReference type="PANTHER" id="PTHR15020:SF11">
    <property type="entry name" value="OS06G0360300 PROTEIN"/>
    <property type="match status" value="1"/>
</dbReference>
<reference evidence="5" key="1">
    <citation type="submission" date="2021-02" db="EMBL/GenBank/DDBJ databases">
        <title>First Annotated Genome of the Yellow-green Alga Tribonema minus.</title>
        <authorList>
            <person name="Mahan K.M."/>
        </authorList>
    </citation>
    <scope>NUCLEOTIDE SEQUENCE</scope>
    <source>
        <strain evidence="5">UTEX B ZZ1240</strain>
    </source>
</reference>
<name>A0A836CBF4_9STRA</name>
<dbReference type="InterPro" id="IPR013857">
    <property type="entry name" value="NADH-UbQ_OxRdtase-assoc_prot30"/>
</dbReference>
<feature type="domain" description="NAD(P)-binding" evidence="4">
    <location>
        <begin position="70"/>
        <end position="173"/>
    </location>
</feature>
<dbReference type="Pfam" id="PF08547">
    <property type="entry name" value="CIA30"/>
    <property type="match status" value="1"/>
</dbReference>
<organism evidence="5 6">
    <name type="scientific">Tribonema minus</name>
    <dbReference type="NCBI Taxonomy" id="303371"/>
    <lineage>
        <taxon>Eukaryota</taxon>
        <taxon>Sar</taxon>
        <taxon>Stramenopiles</taxon>
        <taxon>Ochrophyta</taxon>
        <taxon>PX clade</taxon>
        <taxon>Xanthophyceae</taxon>
        <taxon>Tribonematales</taxon>
        <taxon>Tribonemataceae</taxon>
        <taxon>Tribonema</taxon>
    </lineage>
</organism>
<feature type="region of interest" description="Disordered" evidence="1">
    <location>
        <begin position="511"/>
        <end position="530"/>
    </location>
</feature>
<evidence type="ECO:0000313" key="5">
    <source>
        <dbReference type="EMBL" id="KAG5179544.1"/>
    </source>
</evidence>
<dbReference type="InterPro" id="IPR036291">
    <property type="entry name" value="NAD(P)-bd_dom_sf"/>
</dbReference>
<proteinExistence type="predicted"/>
<evidence type="ECO:0000256" key="2">
    <source>
        <dbReference type="SAM" id="SignalP"/>
    </source>
</evidence>
<keyword evidence="5" id="KW-0830">Ubiquinone</keyword>
<feature type="domain" description="NADH:ubiquinone oxidoreductase intermediate-associated protein 30" evidence="3">
    <location>
        <begin position="186"/>
        <end position="356"/>
    </location>
</feature>
<dbReference type="PANTHER" id="PTHR15020">
    <property type="entry name" value="FLAVIN REDUCTASE-RELATED"/>
    <property type="match status" value="1"/>
</dbReference>
<dbReference type="Proteomes" id="UP000664859">
    <property type="component" value="Unassembled WGS sequence"/>
</dbReference>
<dbReference type="InterPro" id="IPR016040">
    <property type="entry name" value="NAD(P)-bd_dom"/>
</dbReference>
<dbReference type="SUPFAM" id="SSF51735">
    <property type="entry name" value="NAD(P)-binding Rossmann-fold domains"/>
    <property type="match status" value="1"/>
</dbReference>
<feature type="signal peptide" evidence="2">
    <location>
        <begin position="1"/>
        <end position="18"/>
    </location>
</feature>
<dbReference type="InterPro" id="IPR008979">
    <property type="entry name" value="Galactose-bd-like_sf"/>
</dbReference>
<dbReference type="Gene3D" id="3.40.50.720">
    <property type="entry name" value="NAD(P)-binding Rossmann-like Domain"/>
    <property type="match status" value="2"/>
</dbReference>
<sequence length="551" mass="58023">MRILLLLSLAACQSFVVPNTVGIRGGSGLRSNSARMAVAAPQTGNAFKWLTDIFSFSKASVPKDAVLVIGASGRAGREVVKELLASGRSVVAAGRTQSKITEALGDAAGARGLWVKEGLDVTAEEIPETFFEGVTQVVSCLGPSFSDPALNAEAVDYRGNAAVLRACERAGLASTAAAAAASAPLCDFASGASLPEWAPLDDVIMGGKSSSAWDAAAGDRDFARWSGELVTDGGGFCGTVVKKLNFDTAGYDGIRLVVRGDGSRFKFRLKPADMAQANEYQYQASFDTVDGAWVTAELPFSAFTAVRRNDVIYAAPPVDKGPSGTKMSSIGIVLSRFEYNEYANYKCKPGPFSLDVRAIELYRHARPAVVLVSSAGAERVNRLTAEERAKDIPIVQLNPQGILNWKFKAETALRTSGVPYAIVRAAGLLPGAKGDGPRLLQLGQADRFSGRITRAELAKAVAATLNSPHATGKTFEVRRDESEDAAGVDPLPTLPAQLAALVPDRDRAVRALPPFPAARDPPPPPDAAGVQAILSDPRVRAQQARDGKGAE</sequence>
<feature type="domain" description="NAD(P)-binding" evidence="4">
    <location>
        <begin position="369"/>
        <end position="468"/>
    </location>
</feature>
<accession>A0A836CBF4</accession>